<organism evidence="7 8">
    <name type="scientific">Owenia fusiformis</name>
    <name type="common">Polychaete worm</name>
    <dbReference type="NCBI Taxonomy" id="6347"/>
    <lineage>
        <taxon>Eukaryota</taxon>
        <taxon>Metazoa</taxon>
        <taxon>Spiralia</taxon>
        <taxon>Lophotrochozoa</taxon>
        <taxon>Annelida</taxon>
        <taxon>Polychaeta</taxon>
        <taxon>Sedentaria</taxon>
        <taxon>Canalipalpata</taxon>
        <taxon>Sabellida</taxon>
        <taxon>Oweniida</taxon>
        <taxon>Oweniidae</taxon>
        <taxon>Owenia</taxon>
    </lineage>
</organism>
<dbReference type="PANTHER" id="PTHR19331">
    <property type="entry name" value="SCAVENGER RECEPTOR DOMAIN-CONTAINING"/>
    <property type="match status" value="1"/>
</dbReference>
<feature type="domain" description="SRCR" evidence="6">
    <location>
        <begin position="154"/>
        <end position="277"/>
    </location>
</feature>
<dbReference type="PANTHER" id="PTHR19331:SF465">
    <property type="entry name" value="EGG PEPTIDE SPERACT RECEPTOR"/>
    <property type="match status" value="1"/>
</dbReference>
<accession>A0A8S4QAE3</accession>
<protein>
    <recommendedName>
        <fullName evidence="6">SRCR domain-containing protein</fullName>
    </recommendedName>
</protein>
<gene>
    <name evidence="7" type="ORF">OFUS_LOCUS26795</name>
</gene>
<dbReference type="EMBL" id="CAIIXF020000301">
    <property type="protein sequence ID" value="CAH1803183.1"/>
    <property type="molecule type" value="Genomic_DNA"/>
</dbReference>
<feature type="disulfide bond" evidence="5">
    <location>
        <begin position="246"/>
        <end position="256"/>
    </location>
</feature>
<evidence type="ECO:0000256" key="4">
    <source>
        <dbReference type="ARBA" id="ARBA00023180"/>
    </source>
</evidence>
<dbReference type="SMART" id="SM00202">
    <property type="entry name" value="SR"/>
    <property type="match status" value="1"/>
</dbReference>
<comment type="caution">
    <text evidence="7">The sequence shown here is derived from an EMBL/GenBank/DDBJ whole genome shotgun (WGS) entry which is preliminary data.</text>
</comment>
<dbReference type="OrthoDB" id="6286334at2759"/>
<reference evidence="7" key="1">
    <citation type="submission" date="2022-03" db="EMBL/GenBank/DDBJ databases">
        <authorList>
            <person name="Martin C."/>
        </authorList>
    </citation>
    <scope>NUCLEOTIDE SEQUENCE</scope>
</reference>
<dbReference type="InterPro" id="IPR001190">
    <property type="entry name" value="SRCR"/>
</dbReference>
<dbReference type="Gene3D" id="3.10.250.10">
    <property type="entry name" value="SRCR-like domain"/>
    <property type="match status" value="3"/>
</dbReference>
<keyword evidence="3 5" id="KW-1015">Disulfide bond</keyword>
<name>A0A8S4QAE3_OWEFU</name>
<dbReference type="SUPFAM" id="SSF56487">
    <property type="entry name" value="SRCR-like"/>
    <property type="match status" value="3"/>
</dbReference>
<evidence type="ECO:0000256" key="5">
    <source>
        <dbReference type="PROSITE-ProRule" id="PRU00196"/>
    </source>
</evidence>
<feature type="domain" description="SRCR" evidence="6">
    <location>
        <begin position="33"/>
        <end position="138"/>
    </location>
</feature>
<sequence>MFRRASPWHYKYALDECGASHVQISCVDTLMRPRLVGGQSNSTGLLEVWYKKTWKKVCIVKYKNSLYPSSKDVAEAACYSLGYKYSKVGAHGSFDQKREQGRTKGISLECSFNFEGLHRCSVTEAYCHDYKMYFISCFDQQPELTDFVDIKDQVRFYFWHDYHSNAGVLVINSEHIETHYKIYYDQFFICGTGWGINEARVACRHLGYDPKNAAADTFSKYTCYAYEPDAQNKTPSTAIYMSDVVCSGDEYNLADCSFNYGDNASCPDGTRASVICDEVSVRLRSGKTAKSGIVEIRIGRMWWRICSSTWDVNEAKVICQQLGLPYGNVSTYERKFRKDDWSFI</sequence>
<dbReference type="InterPro" id="IPR036772">
    <property type="entry name" value="SRCR-like_dom_sf"/>
</dbReference>
<dbReference type="GO" id="GO:0016020">
    <property type="term" value="C:membrane"/>
    <property type="evidence" value="ECO:0007669"/>
    <property type="project" value="InterPro"/>
</dbReference>
<proteinExistence type="predicted"/>
<evidence type="ECO:0000256" key="3">
    <source>
        <dbReference type="ARBA" id="ARBA00023157"/>
    </source>
</evidence>
<feature type="disulfide bond" evidence="5">
    <location>
        <begin position="110"/>
        <end position="120"/>
    </location>
</feature>
<evidence type="ECO:0000256" key="2">
    <source>
        <dbReference type="ARBA" id="ARBA00022737"/>
    </source>
</evidence>
<keyword evidence="1" id="KW-0732">Signal</keyword>
<evidence type="ECO:0000259" key="6">
    <source>
        <dbReference type="PROSITE" id="PS50287"/>
    </source>
</evidence>
<comment type="caution">
    <text evidence="5">Lacks conserved residue(s) required for the propagation of feature annotation.</text>
</comment>
<keyword evidence="8" id="KW-1185">Reference proteome</keyword>
<evidence type="ECO:0000313" key="7">
    <source>
        <dbReference type="EMBL" id="CAH1803183.1"/>
    </source>
</evidence>
<keyword evidence="2" id="KW-0677">Repeat</keyword>
<evidence type="ECO:0000313" key="8">
    <source>
        <dbReference type="Proteomes" id="UP000749559"/>
    </source>
</evidence>
<feature type="domain" description="SRCR" evidence="6">
    <location>
        <begin position="281"/>
        <end position="323"/>
    </location>
</feature>
<dbReference type="Proteomes" id="UP000749559">
    <property type="component" value="Unassembled WGS sequence"/>
</dbReference>
<dbReference type="PROSITE" id="PS50287">
    <property type="entry name" value="SRCR_2"/>
    <property type="match status" value="3"/>
</dbReference>
<feature type="non-terminal residue" evidence="7">
    <location>
        <position position="1"/>
    </location>
</feature>
<dbReference type="AlphaFoldDB" id="A0A8S4QAE3"/>
<dbReference type="Pfam" id="PF00530">
    <property type="entry name" value="SRCR"/>
    <property type="match status" value="3"/>
</dbReference>
<keyword evidence="4" id="KW-0325">Glycoprotein</keyword>
<dbReference type="PRINTS" id="PR00258">
    <property type="entry name" value="SPERACTRCPTR"/>
</dbReference>
<evidence type="ECO:0000256" key="1">
    <source>
        <dbReference type="ARBA" id="ARBA00022729"/>
    </source>
</evidence>